<evidence type="ECO:0000313" key="2">
    <source>
        <dbReference type="Proteomes" id="UP000236634"/>
    </source>
</evidence>
<protein>
    <recommendedName>
        <fullName evidence="3">DUF3990 domain-containing protein</fullName>
    </recommendedName>
</protein>
<dbReference type="RefSeq" id="WP_103002649.1">
    <property type="nucleotide sequence ID" value="NZ_NBAX01000002.1"/>
</dbReference>
<gene>
    <name evidence="1" type="ORF">BFS16_02585</name>
</gene>
<dbReference type="InterPro" id="IPR025051">
    <property type="entry name" value="DUF3990"/>
</dbReference>
<accession>A0A2K0XN37</accession>
<dbReference type="EMBL" id="NBAX01000002">
    <property type="protein sequence ID" value="PNP95959.1"/>
    <property type="molecule type" value="Genomic_DNA"/>
</dbReference>
<name>A0A2K0XN37_9BACT</name>
<evidence type="ECO:0008006" key="3">
    <source>
        <dbReference type="Google" id="ProtNLM"/>
    </source>
</evidence>
<sequence>MRLYHGTNVDFDKIDLTKSRPNKDFGQGFYLSDNRWQAEELAAARVELTGGEAIILQYDFDEALLDSGALRVKRFDN</sequence>
<dbReference type="Proteomes" id="UP000236634">
    <property type="component" value="Unassembled WGS sequence"/>
</dbReference>
<organism evidence="1 2">
    <name type="scientific">Hoylesella timonensis</name>
    <dbReference type="NCBI Taxonomy" id="386414"/>
    <lineage>
        <taxon>Bacteria</taxon>
        <taxon>Pseudomonadati</taxon>
        <taxon>Bacteroidota</taxon>
        <taxon>Bacteroidia</taxon>
        <taxon>Bacteroidales</taxon>
        <taxon>Prevotellaceae</taxon>
        <taxon>Hoylesella</taxon>
    </lineage>
</organism>
<comment type="caution">
    <text evidence="1">The sequence shown here is derived from an EMBL/GenBank/DDBJ whole genome shotgun (WGS) entry which is preliminary data.</text>
</comment>
<dbReference type="AlphaFoldDB" id="A0A2K0XN37"/>
<dbReference type="Pfam" id="PF13151">
    <property type="entry name" value="DUF3990"/>
    <property type="match status" value="1"/>
</dbReference>
<evidence type="ECO:0000313" key="1">
    <source>
        <dbReference type="EMBL" id="PNP95959.1"/>
    </source>
</evidence>
<proteinExistence type="predicted"/>
<reference evidence="1 2" key="1">
    <citation type="submission" date="2017-03" db="EMBL/GenBank/DDBJ databases">
        <authorList>
            <person name="Afonso C.L."/>
            <person name="Miller P.J."/>
            <person name="Scott M.A."/>
            <person name="Spackman E."/>
            <person name="Goraichik I."/>
            <person name="Dimitrov K.M."/>
            <person name="Suarez D.L."/>
            <person name="Swayne D.E."/>
        </authorList>
    </citation>
    <scope>NUCLEOTIDE SEQUENCE [LARGE SCALE GENOMIC DNA]</scope>
    <source>
        <strain evidence="1 2">DNF00076</strain>
    </source>
</reference>